<keyword evidence="4" id="KW-1185">Reference proteome</keyword>
<dbReference type="PANTHER" id="PTHR14649">
    <property type="entry name" value="ZINC FINGER C2HC DOMAIN-CONTAINING PROTEIN 1C"/>
    <property type="match status" value="1"/>
</dbReference>
<sequence length="104" mass="11825">QAKKSDWRKKHNDFIEAIRQAKMVQQHLAKGGKVSDLPPLHLLTHPTTFLAPTVDESSARVQPRGTFQNVRTLCPIRRTPFHPEGSNNLIPKLADIIIRLPQNF</sequence>
<dbReference type="EMBL" id="BMAO01007322">
    <property type="protein sequence ID" value="GFR15174.1"/>
    <property type="molecule type" value="Genomic_DNA"/>
</dbReference>
<name>A0A8X6LPL0_TRICU</name>
<dbReference type="AlphaFoldDB" id="A0A8X6LPL0"/>
<dbReference type="InterPro" id="IPR026104">
    <property type="entry name" value="ZNF_C2HC_dom_1C"/>
</dbReference>
<evidence type="ECO:0000256" key="2">
    <source>
        <dbReference type="ARBA" id="ARBA00023054"/>
    </source>
</evidence>
<dbReference type="Proteomes" id="UP000887116">
    <property type="component" value="Unassembled WGS sequence"/>
</dbReference>
<organism evidence="3 4">
    <name type="scientific">Trichonephila clavata</name>
    <name type="common">Joro spider</name>
    <name type="synonym">Nephila clavata</name>
    <dbReference type="NCBI Taxonomy" id="2740835"/>
    <lineage>
        <taxon>Eukaryota</taxon>
        <taxon>Metazoa</taxon>
        <taxon>Ecdysozoa</taxon>
        <taxon>Arthropoda</taxon>
        <taxon>Chelicerata</taxon>
        <taxon>Arachnida</taxon>
        <taxon>Araneae</taxon>
        <taxon>Araneomorphae</taxon>
        <taxon>Entelegynae</taxon>
        <taxon>Araneoidea</taxon>
        <taxon>Nephilidae</taxon>
        <taxon>Trichonephila</taxon>
    </lineage>
</organism>
<keyword evidence="2" id="KW-0175">Coiled coil</keyword>
<evidence type="ECO:0000256" key="1">
    <source>
        <dbReference type="ARBA" id="ARBA00010843"/>
    </source>
</evidence>
<evidence type="ECO:0000313" key="3">
    <source>
        <dbReference type="EMBL" id="GFR15174.1"/>
    </source>
</evidence>
<accession>A0A8X6LPL0</accession>
<dbReference type="PANTHER" id="PTHR14649:SF1">
    <property type="entry name" value="ZINC FINGER C2HC DOMAIN-CONTAINING PROTEIN 1C"/>
    <property type="match status" value="1"/>
</dbReference>
<comment type="similarity">
    <text evidence="1">Belongs to the ZC2HC1 family.</text>
</comment>
<dbReference type="OrthoDB" id="10255185at2759"/>
<evidence type="ECO:0000313" key="4">
    <source>
        <dbReference type="Proteomes" id="UP000887116"/>
    </source>
</evidence>
<comment type="caution">
    <text evidence="3">The sequence shown here is derived from an EMBL/GenBank/DDBJ whole genome shotgun (WGS) entry which is preliminary data.</text>
</comment>
<protein>
    <submittedName>
        <fullName evidence="3">Uncharacterized protein</fullName>
    </submittedName>
</protein>
<reference evidence="3" key="1">
    <citation type="submission" date="2020-07" db="EMBL/GenBank/DDBJ databases">
        <title>Multicomponent nature underlies the extraordinary mechanical properties of spider dragline silk.</title>
        <authorList>
            <person name="Kono N."/>
            <person name="Nakamura H."/>
            <person name="Mori M."/>
            <person name="Yoshida Y."/>
            <person name="Ohtoshi R."/>
            <person name="Malay A.D."/>
            <person name="Moran D.A.P."/>
            <person name="Tomita M."/>
            <person name="Numata K."/>
            <person name="Arakawa K."/>
        </authorList>
    </citation>
    <scope>NUCLEOTIDE SEQUENCE</scope>
</reference>
<proteinExistence type="inferred from homology"/>
<feature type="non-terminal residue" evidence="3">
    <location>
        <position position="1"/>
    </location>
</feature>
<gene>
    <name evidence="3" type="ORF">TNCT_529751</name>
</gene>